<dbReference type="Gene3D" id="1.10.510.10">
    <property type="entry name" value="Transferase(Phosphotransferase) domain 1"/>
    <property type="match status" value="1"/>
</dbReference>
<evidence type="ECO:0000256" key="7">
    <source>
        <dbReference type="PIRSR" id="PIRSR630616-2"/>
    </source>
</evidence>
<accession>D8TL60</accession>
<dbReference type="PROSITE" id="PS50011">
    <property type="entry name" value="PROTEIN_KINASE_DOM"/>
    <property type="match status" value="1"/>
</dbReference>
<feature type="compositionally biased region" description="Low complexity" evidence="9">
    <location>
        <begin position="337"/>
        <end position="346"/>
    </location>
</feature>
<gene>
    <name evidence="11" type="primary">alk5a</name>
    <name evidence="11" type="ORF">VOLCADRAFT_127398</name>
</gene>
<evidence type="ECO:0000313" key="11">
    <source>
        <dbReference type="EMBL" id="EFJ51683.1"/>
    </source>
</evidence>
<keyword evidence="3 7" id="KW-0547">Nucleotide-binding</keyword>
<feature type="domain" description="Protein kinase" evidence="10">
    <location>
        <begin position="617"/>
        <end position="884"/>
    </location>
</feature>
<dbReference type="FunFam" id="1.10.510.10:FF:000813">
    <property type="entry name" value="Aurora-like kinase"/>
    <property type="match status" value="1"/>
</dbReference>
<name>D8TL60_VOLCA</name>
<evidence type="ECO:0000256" key="9">
    <source>
        <dbReference type="SAM" id="MobiDB-lite"/>
    </source>
</evidence>
<feature type="region of interest" description="Disordered" evidence="9">
    <location>
        <begin position="27"/>
        <end position="91"/>
    </location>
</feature>
<keyword evidence="2" id="KW-0808">Transferase</keyword>
<dbReference type="InParanoid" id="D8TL60"/>
<dbReference type="OrthoDB" id="377346at2759"/>
<dbReference type="SUPFAM" id="SSF56112">
    <property type="entry name" value="Protein kinase-like (PK-like)"/>
    <property type="match status" value="1"/>
</dbReference>
<dbReference type="InterPro" id="IPR008271">
    <property type="entry name" value="Ser/Thr_kinase_AS"/>
</dbReference>
<dbReference type="SMART" id="SM00220">
    <property type="entry name" value="S_TKc"/>
    <property type="match status" value="1"/>
</dbReference>
<evidence type="ECO:0000256" key="5">
    <source>
        <dbReference type="ARBA" id="ARBA00022840"/>
    </source>
</evidence>
<feature type="binding site" evidence="7">
    <location>
        <position position="759"/>
    </location>
    <ligand>
        <name>ATP</name>
        <dbReference type="ChEBI" id="CHEBI:30616"/>
    </ligand>
</feature>
<reference evidence="11 12" key="1">
    <citation type="journal article" date="2010" name="Science">
        <title>Genomic analysis of organismal complexity in the multicellular green alga Volvox carteri.</title>
        <authorList>
            <person name="Prochnik S.E."/>
            <person name="Umen J."/>
            <person name="Nedelcu A.M."/>
            <person name="Hallmann A."/>
            <person name="Miller S.M."/>
            <person name="Nishii I."/>
            <person name="Ferris P."/>
            <person name="Kuo A."/>
            <person name="Mitros T."/>
            <person name="Fritz-Laylin L.K."/>
            <person name="Hellsten U."/>
            <person name="Chapman J."/>
            <person name="Simakov O."/>
            <person name="Rensing S.A."/>
            <person name="Terry A."/>
            <person name="Pangilinan J."/>
            <person name="Kapitonov V."/>
            <person name="Jurka J."/>
            <person name="Salamov A."/>
            <person name="Shapiro H."/>
            <person name="Schmutz J."/>
            <person name="Grimwood J."/>
            <person name="Lindquist E."/>
            <person name="Lucas S."/>
            <person name="Grigoriev I.V."/>
            <person name="Schmitt R."/>
            <person name="Kirk D."/>
            <person name="Rokhsar D.S."/>
        </authorList>
    </citation>
    <scope>NUCLEOTIDE SEQUENCE [LARGE SCALE GENOMIC DNA]</scope>
    <source>
        <strain evidence="12">f. Nagariensis / Eve</strain>
    </source>
</reference>
<dbReference type="Proteomes" id="UP000001058">
    <property type="component" value="Unassembled WGS sequence"/>
</dbReference>
<evidence type="ECO:0000256" key="8">
    <source>
        <dbReference type="PIRSR" id="PIRSR630616-3"/>
    </source>
</evidence>
<dbReference type="AlphaFoldDB" id="D8TL60"/>
<feature type="region of interest" description="Disordered" evidence="9">
    <location>
        <begin position="376"/>
        <end position="548"/>
    </location>
</feature>
<dbReference type="EMBL" id="GL378326">
    <property type="protein sequence ID" value="EFJ51683.1"/>
    <property type="molecule type" value="Genomic_DNA"/>
</dbReference>
<dbReference type="PROSITE" id="PS00108">
    <property type="entry name" value="PROTEIN_KINASE_ST"/>
    <property type="match status" value="1"/>
</dbReference>
<keyword evidence="1" id="KW-0723">Serine/threonine-protein kinase</keyword>
<evidence type="ECO:0000256" key="3">
    <source>
        <dbReference type="ARBA" id="ARBA00022741"/>
    </source>
</evidence>
<feature type="region of interest" description="Disordered" evidence="9">
    <location>
        <begin position="164"/>
        <end position="212"/>
    </location>
</feature>
<dbReference type="Pfam" id="PF00069">
    <property type="entry name" value="Pkinase"/>
    <property type="match status" value="1"/>
</dbReference>
<dbReference type="InterPro" id="IPR011009">
    <property type="entry name" value="Kinase-like_dom_sf"/>
</dbReference>
<evidence type="ECO:0000256" key="6">
    <source>
        <dbReference type="PIRSR" id="PIRSR630616-1"/>
    </source>
</evidence>
<keyword evidence="5 7" id="KW-0067">ATP-binding</keyword>
<proteinExistence type="predicted"/>
<feature type="region of interest" description="Disordered" evidence="9">
    <location>
        <begin position="321"/>
        <end position="350"/>
    </location>
</feature>
<evidence type="ECO:0000313" key="12">
    <source>
        <dbReference type="Proteomes" id="UP000001058"/>
    </source>
</evidence>
<sequence>MCTATATPLARQVATRALRRAGDSAPVTLPTITGLAGGARPRDATPLLVHASPDGAATAATTQSSSSLSPQPSSPRPRPLGPGGGYHTAPQLRQSTTLEPHVESDIGCQDIAVSAANAGAGVTTGPSAISVPCTDVPGGCCGAVPGLSRQPHASARERFSRLSSIGASEAMGGGRDSLGTQEGCREPHNEGTTSTPLPPQSARSMPFCNVRTSKDKSPLRAASSTSAFAVAVTSAAAAPGFRNAAASHSSARTLPTAPRLSLRPHGIMPYSHYGQSQRAKHGRMPPRRISDYSMHPMPPTSTSLMELKSMAASIKAPAPTLRSTLTKPPEAPPASPPDTSAVAASAAPPPPPAAIAVTAVAENAALAATARSSALCSSRSVEPSAPPEDYTGDGTGTGSETTSFTRSGSGRVQALSSGVCDPPTASNTSTCTSTSTFTPMSSTGTSTAVSAEVALSRKGSEGEPQPQLAQQLHAEMPPTPPAVVGQLDSPQGMQQQQEQQQEPLKECSLQESPFARCTPDSPAPSMPTAAASPASPADSWQVPAASPPRQAAGALTAVAAAAATPPPAGAGHLLPPAQSTLGEFVPQRTPGQGLIHFSPEAPLQMLRAPASWAVADYKVVRKLYAGYASSVYKARCLYSGNDVVLKAYNLAGLSTFLRNQVLRELDIHSRLRHPGVVHLLAAFREDETLVLVQEYIRGGSLERVRRKLGGRMSEFQAMHLVLLPLLGVLSHLHEQGIVHRDIKPENLLFTESWQLKLCDFGVSICLREERAVTRTGSREYMAPEVSICPLKHLPEDNKDNLSLAYTSAVDVWSLGSLMYELLVGFTPFPGGPPPRREGARGSAGAALAFPTGVSQAARAFVRDCLQLEPEDRPTVHKLTRHLWTQEALEYKADPSSST</sequence>
<dbReference type="GeneID" id="9620186"/>
<organism evidence="12">
    <name type="scientific">Volvox carteri f. nagariensis</name>
    <dbReference type="NCBI Taxonomy" id="3068"/>
    <lineage>
        <taxon>Eukaryota</taxon>
        <taxon>Viridiplantae</taxon>
        <taxon>Chlorophyta</taxon>
        <taxon>core chlorophytes</taxon>
        <taxon>Chlorophyceae</taxon>
        <taxon>CS clade</taxon>
        <taxon>Chlamydomonadales</taxon>
        <taxon>Volvocaceae</taxon>
        <taxon>Volvox</taxon>
    </lineage>
</organism>
<evidence type="ECO:0000256" key="2">
    <source>
        <dbReference type="ARBA" id="ARBA00022679"/>
    </source>
</evidence>
<keyword evidence="12" id="KW-1185">Reference proteome</keyword>
<dbReference type="KEGG" id="vcn:VOLCADRAFT_127398"/>
<feature type="active site" description="Proton acceptor" evidence="6">
    <location>
        <position position="741"/>
    </location>
</feature>
<feature type="binding site" evidence="7">
    <location>
        <begin position="745"/>
        <end position="746"/>
    </location>
    <ligand>
        <name>ATP</name>
        <dbReference type="ChEBI" id="CHEBI:30616"/>
    </ligand>
</feature>
<dbReference type="GO" id="GO:0004674">
    <property type="term" value="F:protein serine/threonine kinase activity"/>
    <property type="evidence" value="ECO:0007669"/>
    <property type="project" value="UniProtKB-KW"/>
</dbReference>
<evidence type="ECO:0000256" key="1">
    <source>
        <dbReference type="ARBA" id="ARBA00022527"/>
    </source>
</evidence>
<evidence type="ECO:0000259" key="10">
    <source>
        <dbReference type="PROSITE" id="PS50011"/>
    </source>
</evidence>
<feature type="compositionally biased region" description="Low complexity" evidence="9">
    <location>
        <begin position="526"/>
        <end position="539"/>
    </location>
</feature>
<dbReference type="eggNOG" id="KOG0580">
    <property type="taxonomic scope" value="Eukaryota"/>
</dbReference>
<feature type="compositionally biased region" description="Low complexity" evidence="9">
    <location>
        <begin position="398"/>
        <end position="410"/>
    </location>
</feature>
<feature type="binding site" evidence="7">
    <location>
        <position position="646"/>
    </location>
    <ligand>
        <name>ATP</name>
        <dbReference type="ChEBI" id="CHEBI:30616"/>
    </ligand>
</feature>
<dbReference type="GO" id="GO:0005524">
    <property type="term" value="F:ATP binding"/>
    <property type="evidence" value="ECO:0007669"/>
    <property type="project" value="UniProtKB-KW"/>
</dbReference>
<dbReference type="RefSeq" id="XP_002947093.1">
    <property type="nucleotide sequence ID" value="XM_002947047.1"/>
</dbReference>
<protein>
    <submittedName>
        <fullName evidence="11">Aurora like protein kinase</fullName>
    </submittedName>
</protein>
<feature type="compositionally biased region" description="Low complexity" evidence="9">
    <location>
        <begin position="424"/>
        <end position="447"/>
    </location>
</feature>
<dbReference type="InterPro" id="IPR000719">
    <property type="entry name" value="Prot_kinase_dom"/>
</dbReference>
<feature type="cross-link" description="Glycyl lysine isopeptide (Lys-Gly) (interchain with G-Cter in SUMO2)" evidence="8">
    <location>
        <position position="743"/>
    </location>
</feature>
<dbReference type="STRING" id="3068.D8TL60"/>
<dbReference type="InterPro" id="IPR030616">
    <property type="entry name" value="Aur-like"/>
</dbReference>
<keyword evidence="4 11" id="KW-0418">Kinase</keyword>
<evidence type="ECO:0000256" key="4">
    <source>
        <dbReference type="ARBA" id="ARBA00022777"/>
    </source>
</evidence>
<dbReference type="PANTHER" id="PTHR24350">
    <property type="entry name" value="SERINE/THREONINE-PROTEIN KINASE IAL-RELATED"/>
    <property type="match status" value="1"/>
</dbReference>